<evidence type="ECO:0000313" key="2">
    <source>
        <dbReference type="Proteomes" id="UP000639772"/>
    </source>
</evidence>
<dbReference type="AlphaFoldDB" id="A0A835PRI9"/>
<gene>
    <name evidence="1" type="ORF">HPP92_023791</name>
</gene>
<dbReference type="EMBL" id="JADCNM010000013">
    <property type="protein sequence ID" value="KAG0456003.1"/>
    <property type="molecule type" value="Genomic_DNA"/>
</dbReference>
<dbReference type="OrthoDB" id="1667110at2759"/>
<dbReference type="Proteomes" id="UP000639772">
    <property type="component" value="Chromosome 13"/>
</dbReference>
<sequence length="111" mass="12778">MAIMKNLVEVNILTYAEEVKGDSCQRYTIMEMQKKHHYEDSLELYDSSYQALFGSPQKSIKLDLTNEKQLSRPENMIQNDVEHGSSFIEKDSFSCESLIVNSTEVLSHENP</sequence>
<accession>A0A835PRI9</accession>
<name>A0A835PRI9_VANPL</name>
<organism evidence="1 2">
    <name type="scientific">Vanilla planifolia</name>
    <name type="common">Vanilla</name>
    <dbReference type="NCBI Taxonomy" id="51239"/>
    <lineage>
        <taxon>Eukaryota</taxon>
        <taxon>Viridiplantae</taxon>
        <taxon>Streptophyta</taxon>
        <taxon>Embryophyta</taxon>
        <taxon>Tracheophyta</taxon>
        <taxon>Spermatophyta</taxon>
        <taxon>Magnoliopsida</taxon>
        <taxon>Liliopsida</taxon>
        <taxon>Asparagales</taxon>
        <taxon>Orchidaceae</taxon>
        <taxon>Vanilloideae</taxon>
        <taxon>Vanilleae</taxon>
        <taxon>Vanilla</taxon>
    </lineage>
</organism>
<evidence type="ECO:0000313" key="1">
    <source>
        <dbReference type="EMBL" id="KAG0456003.1"/>
    </source>
</evidence>
<comment type="caution">
    <text evidence="1">The sequence shown here is derived from an EMBL/GenBank/DDBJ whole genome shotgun (WGS) entry which is preliminary data.</text>
</comment>
<proteinExistence type="predicted"/>
<reference evidence="1 2" key="1">
    <citation type="journal article" date="2020" name="Nat. Food">
        <title>A phased Vanilla planifolia genome enables genetic improvement of flavour and production.</title>
        <authorList>
            <person name="Hasing T."/>
            <person name="Tang H."/>
            <person name="Brym M."/>
            <person name="Khazi F."/>
            <person name="Huang T."/>
            <person name="Chambers A.H."/>
        </authorList>
    </citation>
    <scope>NUCLEOTIDE SEQUENCE [LARGE SCALE GENOMIC DNA]</scope>
    <source>
        <tissue evidence="1">Leaf</tissue>
    </source>
</reference>
<protein>
    <submittedName>
        <fullName evidence="1">Uncharacterized protein</fullName>
    </submittedName>
</protein>